<protein>
    <submittedName>
        <fullName evidence="1">DNA-packaging protein small subunit</fullName>
    </submittedName>
</protein>
<reference evidence="1" key="1">
    <citation type="journal article" date="2021" name="Proc. Natl. Acad. Sci. U.S.A.">
        <title>A Catalog of Tens of Thousands of Viruses from Human Metagenomes Reveals Hidden Associations with Chronic Diseases.</title>
        <authorList>
            <person name="Tisza M.J."/>
            <person name="Buck C.B."/>
        </authorList>
    </citation>
    <scope>NUCLEOTIDE SEQUENCE</scope>
    <source>
        <strain evidence="1">Ct3b712</strain>
    </source>
</reference>
<dbReference type="EMBL" id="BK014813">
    <property type="protein sequence ID" value="DAD76914.1"/>
    <property type="molecule type" value="Genomic_DNA"/>
</dbReference>
<proteinExistence type="predicted"/>
<dbReference type="Gene3D" id="1.10.132.80">
    <property type="match status" value="1"/>
</dbReference>
<accession>A0A8S5M3U2</accession>
<organism evidence="1">
    <name type="scientific">Siphoviridae sp. ct3b712</name>
    <dbReference type="NCBI Taxonomy" id="2826283"/>
    <lineage>
        <taxon>Viruses</taxon>
        <taxon>Duplodnaviria</taxon>
        <taxon>Heunggongvirae</taxon>
        <taxon>Uroviricota</taxon>
        <taxon>Caudoviricetes</taxon>
    </lineage>
</organism>
<evidence type="ECO:0000313" key="1">
    <source>
        <dbReference type="EMBL" id="DAD76914.1"/>
    </source>
</evidence>
<name>A0A8S5M3U2_9CAUD</name>
<sequence>MGTTYNLTPLNYIREGEALRASGKLPEPHDDLTLAQAFITYAEFMEDQYFTTETTNKRGAVSQDRLSVPMQLESFRLFAGIRRDDWEKMAADPGCAKAISLIHDAVYCQQMEGALVGAYMAKMVQLIQERKEHLEVTGTMAFEQITGIEVK</sequence>